<accession>A0A926DDN3</accession>
<dbReference type="GO" id="GO:0006355">
    <property type="term" value="P:regulation of DNA-templated transcription"/>
    <property type="evidence" value="ECO:0007669"/>
    <property type="project" value="InterPro"/>
</dbReference>
<gene>
    <name evidence="5" type="ORF">H8695_04410</name>
</gene>
<dbReference type="SUPFAM" id="SSF52540">
    <property type="entry name" value="P-loop containing nucleoside triphosphate hydrolases"/>
    <property type="match status" value="1"/>
</dbReference>
<dbReference type="SUPFAM" id="SSF48452">
    <property type="entry name" value="TPR-like"/>
    <property type="match status" value="1"/>
</dbReference>
<keyword evidence="6" id="KW-1185">Reference proteome</keyword>
<dbReference type="Gene3D" id="1.25.40.10">
    <property type="entry name" value="Tetratricopeptide repeat domain"/>
    <property type="match status" value="1"/>
</dbReference>
<dbReference type="PROSITE" id="PS00622">
    <property type="entry name" value="HTH_LUXR_1"/>
    <property type="match status" value="1"/>
</dbReference>
<organism evidence="5 6">
    <name type="scientific">Feifania hominis</name>
    <dbReference type="NCBI Taxonomy" id="2763660"/>
    <lineage>
        <taxon>Bacteria</taxon>
        <taxon>Bacillati</taxon>
        <taxon>Bacillota</taxon>
        <taxon>Clostridia</taxon>
        <taxon>Eubacteriales</taxon>
        <taxon>Feifaniaceae</taxon>
        <taxon>Feifania</taxon>
    </lineage>
</organism>
<dbReference type="InterPro" id="IPR016032">
    <property type="entry name" value="Sig_transdc_resp-reg_C-effctor"/>
</dbReference>
<evidence type="ECO:0000313" key="6">
    <source>
        <dbReference type="Proteomes" id="UP000620366"/>
    </source>
</evidence>
<proteinExistence type="predicted"/>
<dbReference type="AlphaFoldDB" id="A0A926DDN3"/>
<protein>
    <recommendedName>
        <fullName evidence="4">HTH luxR-type domain-containing protein</fullName>
    </recommendedName>
</protein>
<dbReference type="PROSITE" id="PS50043">
    <property type="entry name" value="HTH_LUXR_2"/>
    <property type="match status" value="1"/>
</dbReference>
<evidence type="ECO:0000256" key="1">
    <source>
        <dbReference type="ARBA" id="ARBA00023015"/>
    </source>
</evidence>
<dbReference type="CDD" id="cd06170">
    <property type="entry name" value="LuxR_C_like"/>
    <property type="match status" value="1"/>
</dbReference>
<dbReference type="Gene3D" id="1.10.10.10">
    <property type="entry name" value="Winged helix-like DNA-binding domain superfamily/Winged helix DNA-binding domain"/>
    <property type="match status" value="1"/>
</dbReference>
<dbReference type="InterPro" id="IPR019734">
    <property type="entry name" value="TPR_rpt"/>
</dbReference>
<reference evidence="5" key="1">
    <citation type="submission" date="2020-08" db="EMBL/GenBank/DDBJ databases">
        <title>Genome public.</title>
        <authorList>
            <person name="Liu C."/>
            <person name="Sun Q."/>
        </authorList>
    </citation>
    <scope>NUCLEOTIDE SEQUENCE</scope>
    <source>
        <strain evidence="5">BX7</strain>
    </source>
</reference>
<evidence type="ECO:0000256" key="2">
    <source>
        <dbReference type="ARBA" id="ARBA00023125"/>
    </source>
</evidence>
<dbReference type="InterPro" id="IPR011990">
    <property type="entry name" value="TPR-like_helical_dom_sf"/>
</dbReference>
<dbReference type="SUPFAM" id="SSF46894">
    <property type="entry name" value="C-terminal effector domain of the bipartite response regulators"/>
    <property type="match status" value="1"/>
</dbReference>
<dbReference type="RefSeq" id="WP_249299672.1">
    <property type="nucleotide sequence ID" value="NZ_JACRSP010000002.1"/>
</dbReference>
<keyword evidence="1" id="KW-0805">Transcription regulation</keyword>
<comment type="caution">
    <text evidence="5">The sequence shown here is derived from an EMBL/GenBank/DDBJ whole genome shotgun (WGS) entry which is preliminary data.</text>
</comment>
<keyword evidence="3" id="KW-0804">Transcription</keyword>
<dbReference type="PANTHER" id="PTHR44688">
    <property type="entry name" value="DNA-BINDING TRANSCRIPTIONAL ACTIVATOR DEVR_DOSR"/>
    <property type="match status" value="1"/>
</dbReference>
<dbReference type="GO" id="GO:0003677">
    <property type="term" value="F:DNA binding"/>
    <property type="evidence" value="ECO:0007669"/>
    <property type="project" value="UniProtKB-KW"/>
</dbReference>
<dbReference type="InterPro" id="IPR036388">
    <property type="entry name" value="WH-like_DNA-bd_sf"/>
</dbReference>
<dbReference type="InterPro" id="IPR000792">
    <property type="entry name" value="Tscrpt_reg_LuxR_C"/>
</dbReference>
<evidence type="ECO:0000259" key="4">
    <source>
        <dbReference type="PROSITE" id="PS50043"/>
    </source>
</evidence>
<dbReference type="SMART" id="SM00421">
    <property type="entry name" value="HTH_LUXR"/>
    <property type="match status" value="1"/>
</dbReference>
<dbReference type="EMBL" id="JACRSP010000002">
    <property type="protein sequence ID" value="MBC8535932.1"/>
    <property type="molecule type" value="Genomic_DNA"/>
</dbReference>
<dbReference type="Proteomes" id="UP000620366">
    <property type="component" value="Unassembled WGS sequence"/>
</dbReference>
<dbReference type="PRINTS" id="PR00038">
    <property type="entry name" value="HTHLUXR"/>
</dbReference>
<evidence type="ECO:0000313" key="5">
    <source>
        <dbReference type="EMBL" id="MBC8535932.1"/>
    </source>
</evidence>
<evidence type="ECO:0000256" key="3">
    <source>
        <dbReference type="ARBA" id="ARBA00023163"/>
    </source>
</evidence>
<dbReference type="InterPro" id="IPR027417">
    <property type="entry name" value="P-loop_NTPase"/>
</dbReference>
<dbReference type="PANTHER" id="PTHR44688:SF16">
    <property type="entry name" value="DNA-BINDING TRANSCRIPTIONAL ACTIVATOR DEVR_DOSR"/>
    <property type="match status" value="1"/>
</dbReference>
<dbReference type="Pfam" id="PF00196">
    <property type="entry name" value="GerE"/>
    <property type="match status" value="1"/>
</dbReference>
<dbReference type="SMART" id="SM00028">
    <property type="entry name" value="TPR"/>
    <property type="match status" value="4"/>
</dbReference>
<sequence length="817" mass="93472">MEQLYFSEEITEKLSRLHQCGLSMLEAPAGYGKTTAVRWAMRDIPSEQVHWFTAVSFQQDSSLDWFVQQISRLNKAAGESLRQLGFLNRSNVGEAADILSEISVPEPCYLILDNFQMIGDNWPLPLLRAMADRERDGLHMILISQNFGSLRAVFENTAGIYRLASRELLLSRRDISEYGRQLGLELSRQQAEVIYRNTEGWAAAVSLYFENLRENGSALPEFRDIDGLLQEFFWRKISREEQELILRVSVFDCIREEQLSQIAPNQEAELYNLLVRIPLLLHDRRTRAGYPHELLRNFLLRMLAEMPQDFRGQVYSAAGEIYHEANNTSKAVECFFRADNDEKLLSCQLVGLLNETFGALSYTELAQTVLSRCSRAVLSRHPISMLRLCLALFAGVDFDGFEAALEQSRDILEESGDPQLMGEWYMVSAFREFPNIPAMKARYLAAEQLMSAPSALFTPKEPYLFGTTSMWYLFYRTPGKMMETAEELREMLEVYDRLTNHHGAGAYELYLGEALSVQGRFDESDIYAHRAALLSERWQSATVTYGAALLLGINAIYQSDMISLQKAIEYLETKALAYPFLQHTAINTQMAETVRTYLLGLMMEPDRSAVWARGASDMLDDLTFTNFMAKTNRITDLILRKEYKRAIASVEASLQLDSRLISLSTRNFMYVGLALCYLAIGSIPKAADYLEQSLTLAEEDRNFTFLACFRKYLSVLFLLPSIRKKHERAIVEIKALEIHYTKAEESRIFAMLEKHPDQMGELSDREREVAQLAAEGLRNKEIAARLFISEETVKSHIRSIFNKTSIDRRSKLVDLLK</sequence>
<name>A0A926DDN3_9FIRM</name>
<feature type="domain" description="HTH luxR-type" evidence="4">
    <location>
        <begin position="755"/>
        <end position="817"/>
    </location>
</feature>
<keyword evidence="2" id="KW-0238">DNA-binding</keyword>